<dbReference type="RefSeq" id="WP_054643398.1">
    <property type="nucleotide sequence ID" value="NZ_LNUB01000005.1"/>
</dbReference>
<dbReference type="AlphaFoldDB" id="A0A210P8L1"/>
<protein>
    <submittedName>
        <fullName evidence="1">Uncharacterized protein</fullName>
    </submittedName>
</protein>
<accession>A0A210P8L1</accession>
<comment type="caution">
    <text evidence="1">The sequence shown here is derived from an EMBL/GenBank/DDBJ whole genome shotgun (WGS) entry which is preliminary data.</text>
</comment>
<reference evidence="1 2" key="1">
    <citation type="submission" date="2017-03" db="EMBL/GenBank/DDBJ databases">
        <title>Genome sequence of Lactobacillus kimchii KACC 12383.</title>
        <authorList>
            <person name="Chun J."/>
        </authorList>
    </citation>
    <scope>NUCLEOTIDE SEQUENCE [LARGE SCALE GENOMIC DNA]</scope>
    <source>
        <strain evidence="1 2">KACC 12383</strain>
    </source>
</reference>
<gene>
    <name evidence="1" type="ORF">LKACC12383_01710</name>
</gene>
<dbReference type="Proteomes" id="UP000196649">
    <property type="component" value="Unassembled WGS sequence"/>
</dbReference>
<name>A0A210P8L1_9LACO</name>
<evidence type="ECO:0000313" key="1">
    <source>
        <dbReference type="EMBL" id="OWF32837.1"/>
    </source>
</evidence>
<dbReference type="EMBL" id="MXAL01000007">
    <property type="protein sequence ID" value="OWF32837.1"/>
    <property type="molecule type" value="Genomic_DNA"/>
</dbReference>
<evidence type="ECO:0000313" key="2">
    <source>
        <dbReference type="Proteomes" id="UP000196649"/>
    </source>
</evidence>
<organism evidence="1 2">
    <name type="scientific">Companilactobacillus kimchii</name>
    <dbReference type="NCBI Taxonomy" id="2801452"/>
    <lineage>
        <taxon>Bacteria</taxon>
        <taxon>Bacillati</taxon>
        <taxon>Bacillota</taxon>
        <taxon>Bacilli</taxon>
        <taxon>Lactobacillales</taxon>
        <taxon>Lactobacillaceae</taxon>
        <taxon>Companilactobacillus</taxon>
    </lineage>
</organism>
<proteinExistence type="predicted"/>
<sequence>MNIYIHLDRICNKAVDNLLNKINPNLTFTDEERQEIVDGMMNKIVGNQDDLEYTVEKLLIQRFEEQSNDLFTALTLLNFLGGNK</sequence>